<feature type="transmembrane region" description="Helical" evidence="4">
    <location>
        <begin position="12"/>
        <end position="33"/>
    </location>
</feature>
<keyword evidence="4" id="KW-1133">Transmembrane helix</keyword>
<accession>A0A369ALC5</accession>
<dbReference type="PANTHER" id="PTHR30093">
    <property type="entry name" value="GENERAL SECRETION PATHWAY PROTEIN G"/>
    <property type="match status" value="1"/>
</dbReference>
<name>A0A369ALC5_9BURK</name>
<dbReference type="OrthoDB" id="8607132at2"/>
<dbReference type="PROSITE" id="PS00409">
    <property type="entry name" value="PROKAR_NTER_METHYL"/>
    <property type="match status" value="1"/>
</dbReference>
<organism evidence="5 6">
    <name type="scientific">Extensimonas vulgaris</name>
    <dbReference type="NCBI Taxonomy" id="1031594"/>
    <lineage>
        <taxon>Bacteria</taxon>
        <taxon>Pseudomonadati</taxon>
        <taxon>Pseudomonadota</taxon>
        <taxon>Betaproteobacteria</taxon>
        <taxon>Burkholderiales</taxon>
        <taxon>Comamonadaceae</taxon>
        <taxon>Extensimonas</taxon>
    </lineage>
</organism>
<dbReference type="InterPro" id="IPR001082">
    <property type="entry name" value="Pilin"/>
</dbReference>
<proteinExistence type="inferred from homology"/>
<dbReference type="InterPro" id="IPR045584">
    <property type="entry name" value="Pilin-like"/>
</dbReference>
<dbReference type="Proteomes" id="UP000252174">
    <property type="component" value="Unassembled WGS sequence"/>
</dbReference>
<keyword evidence="4" id="KW-0472">Membrane</keyword>
<dbReference type="Pfam" id="PF07963">
    <property type="entry name" value="N_methyl"/>
    <property type="match status" value="1"/>
</dbReference>
<dbReference type="Gene3D" id="3.30.700.10">
    <property type="entry name" value="Glycoprotein, Type 4 Pilin"/>
    <property type="match status" value="1"/>
</dbReference>
<sequence length="143" mass="14975">MKRSGQQQGFTLIELMIVVAIIGILASIALPSYQEYVRRTNVSEGLALAASAKTAVSEFYSSNNRMPTGNTSAGLAISSSITGHAVKSVALDTSGVITITYNGKVQEDATLTLSPSTSAGSVQWKCGASGSTVDPKWRPMSCR</sequence>
<dbReference type="GO" id="GO:0007155">
    <property type="term" value="P:cell adhesion"/>
    <property type="evidence" value="ECO:0007669"/>
    <property type="project" value="InterPro"/>
</dbReference>
<protein>
    <submittedName>
        <fullName evidence="5">Type IV pilus assembly protein PilA</fullName>
    </submittedName>
</protein>
<dbReference type="PANTHER" id="PTHR30093:SF34">
    <property type="entry name" value="PREPILIN PEPTIDASE-DEPENDENT PROTEIN D"/>
    <property type="match status" value="1"/>
</dbReference>
<dbReference type="RefSeq" id="WP_114482850.1">
    <property type="nucleotide sequence ID" value="NZ_QPJU01000003.1"/>
</dbReference>
<reference evidence="5 6" key="1">
    <citation type="submission" date="2018-07" db="EMBL/GenBank/DDBJ databases">
        <title>Genomic Encyclopedia of Type Strains, Phase IV (KMG-IV): sequencing the most valuable type-strain genomes for metagenomic binning, comparative biology and taxonomic classification.</title>
        <authorList>
            <person name="Goeker M."/>
        </authorList>
    </citation>
    <scope>NUCLEOTIDE SEQUENCE [LARGE SCALE GENOMIC DNA]</scope>
    <source>
        <strain evidence="5 6">DSM 100911</strain>
    </source>
</reference>
<dbReference type="GO" id="GO:0043107">
    <property type="term" value="P:type IV pilus-dependent motility"/>
    <property type="evidence" value="ECO:0007669"/>
    <property type="project" value="TreeGrafter"/>
</dbReference>
<dbReference type="EMBL" id="QPJU01000003">
    <property type="protein sequence ID" value="RCX10160.1"/>
    <property type="molecule type" value="Genomic_DNA"/>
</dbReference>
<evidence type="ECO:0000256" key="1">
    <source>
        <dbReference type="ARBA" id="ARBA00005233"/>
    </source>
</evidence>
<evidence type="ECO:0000313" key="5">
    <source>
        <dbReference type="EMBL" id="RCX10160.1"/>
    </source>
</evidence>
<comment type="similarity">
    <text evidence="1 3">Belongs to the N-Me-Phe pilin family.</text>
</comment>
<keyword evidence="2" id="KW-0488">Methylation</keyword>
<dbReference type="InterPro" id="IPR012902">
    <property type="entry name" value="N_methyl_site"/>
</dbReference>
<keyword evidence="3" id="KW-0281">Fimbrium</keyword>
<gene>
    <name evidence="5" type="ORF">DFR45_103145</name>
</gene>
<keyword evidence="6" id="KW-1185">Reference proteome</keyword>
<dbReference type="SUPFAM" id="SSF54523">
    <property type="entry name" value="Pili subunits"/>
    <property type="match status" value="1"/>
</dbReference>
<keyword evidence="4" id="KW-0812">Transmembrane</keyword>
<evidence type="ECO:0000256" key="2">
    <source>
        <dbReference type="ARBA" id="ARBA00022481"/>
    </source>
</evidence>
<comment type="caution">
    <text evidence="5">The sequence shown here is derived from an EMBL/GenBank/DDBJ whole genome shotgun (WGS) entry which is preliminary data.</text>
</comment>
<evidence type="ECO:0000256" key="4">
    <source>
        <dbReference type="SAM" id="Phobius"/>
    </source>
</evidence>
<dbReference type="GO" id="GO:0044096">
    <property type="term" value="C:type IV pilus"/>
    <property type="evidence" value="ECO:0007669"/>
    <property type="project" value="TreeGrafter"/>
</dbReference>
<dbReference type="NCBIfam" id="TIGR02532">
    <property type="entry name" value="IV_pilin_GFxxxE"/>
    <property type="match status" value="1"/>
</dbReference>
<evidence type="ECO:0000313" key="6">
    <source>
        <dbReference type="Proteomes" id="UP000252174"/>
    </source>
</evidence>
<evidence type="ECO:0000256" key="3">
    <source>
        <dbReference type="RuleBase" id="RU000389"/>
    </source>
</evidence>
<dbReference type="Pfam" id="PF00114">
    <property type="entry name" value="Pilin"/>
    <property type="match status" value="1"/>
</dbReference>
<dbReference type="AlphaFoldDB" id="A0A369ALC5"/>